<reference evidence="1 2" key="1">
    <citation type="submission" date="2016-10" db="EMBL/GenBank/DDBJ databases">
        <authorList>
            <person name="de Groot N.N."/>
        </authorList>
    </citation>
    <scope>NUCLEOTIDE SEQUENCE [LARGE SCALE GENOMIC DNA]</scope>
    <source>
        <strain evidence="1 2">DSM 24015</strain>
    </source>
</reference>
<gene>
    <name evidence="1" type="ORF">SAMN05421544_11835</name>
</gene>
<evidence type="ECO:0000313" key="2">
    <source>
        <dbReference type="Proteomes" id="UP000198517"/>
    </source>
</evidence>
<dbReference type="AlphaFoldDB" id="A0A1G7EZR4"/>
<accession>A0A1G7EZR4</accession>
<keyword evidence="2" id="KW-1185">Reference proteome</keyword>
<dbReference type="RefSeq" id="WP_176763288.1">
    <property type="nucleotide sequence ID" value="NZ_FNAS01000018.1"/>
</dbReference>
<dbReference type="EMBL" id="FNAS01000018">
    <property type="protein sequence ID" value="SDE69057.1"/>
    <property type="molecule type" value="Genomic_DNA"/>
</dbReference>
<name>A0A1G7EZR4_9FLAO</name>
<sequence>MKTTNAETIKKLLDELPVLWEESKDLQSPIYEAIIRLKIAELQKVLEGFLTIELETE</sequence>
<evidence type="ECO:0000313" key="1">
    <source>
        <dbReference type="EMBL" id="SDE69057.1"/>
    </source>
</evidence>
<dbReference type="Proteomes" id="UP000198517">
    <property type="component" value="Unassembled WGS sequence"/>
</dbReference>
<protein>
    <submittedName>
        <fullName evidence="1">Uncharacterized protein</fullName>
    </submittedName>
</protein>
<dbReference type="STRING" id="1071918.SAMN05421544_11835"/>
<proteinExistence type="predicted"/>
<organism evidence="1 2">
    <name type="scientific">Riemerella columbipharyngis</name>
    <dbReference type="NCBI Taxonomy" id="1071918"/>
    <lineage>
        <taxon>Bacteria</taxon>
        <taxon>Pseudomonadati</taxon>
        <taxon>Bacteroidota</taxon>
        <taxon>Flavobacteriia</taxon>
        <taxon>Flavobacteriales</taxon>
        <taxon>Weeksellaceae</taxon>
        <taxon>Riemerella</taxon>
    </lineage>
</organism>